<protein>
    <submittedName>
        <fullName evidence="1">Uncharacterized protein</fullName>
    </submittedName>
</protein>
<gene>
    <name evidence="1" type="ORF">PO382_26410</name>
</gene>
<proteinExistence type="predicted"/>
<evidence type="ECO:0000313" key="2">
    <source>
        <dbReference type="Proteomes" id="UP001219389"/>
    </source>
</evidence>
<reference evidence="1" key="1">
    <citation type="submission" date="2022-10" db="EMBL/GenBank/DDBJ databases">
        <title>Human gut microbiome strain richness.</title>
        <authorList>
            <person name="Chen-Liaw A."/>
        </authorList>
    </citation>
    <scope>NUCLEOTIDE SEQUENCE</scope>
    <source>
        <strain evidence="1">BSD2780120875st1_E1_BSD2780120875_150330</strain>
    </source>
</reference>
<evidence type="ECO:0000313" key="1">
    <source>
        <dbReference type="EMBL" id="MDC2745724.1"/>
    </source>
</evidence>
<dbReference type="Proteomes" id="UP001219389">
    <property type="component" value="Unassembled WGS sequence"/>
</dbReference>
<comment type="caution">
    <text evidence="1">The sequence shown here is derived from an EMBL/GenBank/DDBJ whole genome shotgun (WGS) entry which is preliminary data.</text>
</comment>
<sequence>FTALIRSDMRDYILPIPELKKIEPILTEYFGYKRAMFENELSATYYHEYPNGISEDICKNYMTDYSFLNTIAVDNGVFDYKRYAPKSTSTSKAFNPSSFIMDSEHNILITLPSDNLLERLIDLLQKHGETDNDGVIGISMLVVAAIYEKYKNGELYTEVVISENTLPYLEQVRPEMLKLYELLNTKRYSPSKKKELRVFSPITIDNGVKKITLDNSCYWLSDLLDNYLHIYLGVNSLEEAQQELKEVYSQKKGRKANNAAHNLIMYGTFHLLQRYSSIKTKSEQIRMTLDYMELLFEAGSFNNDENYTNAAIAYLVKQGYKPQWKTKQTEDYNFSPNNQSTEHLW</sequence>
<name>A0AAW6HM92_BACOV</name>
<accession>A0AAW6HM92</accession>
<dbReference type="EMBL" id="JAQNZF010000079">
    <property type="protein sequence ID" value="MDC2745724.1"/>
    <property type="molecule type" value="Genomic_DNA"/>
</dbReference>
<dbReference type="AlphaFoldDB" id="A0AAW6HM92"/>
<feature type="non-terminal residue" evidence="1">
    <location>
        <position position="1"/>
    </location>
</feature>
<dbReference type="RefSeq" id="WP_229136591.1">
    <property type="nucleotide sequence ID" value="NZ_JADMTR010000107.1"/>
</dbReference>
<organism evidence="1 2">
    <name type="scientific">Bacteroides ovatus</name>
    <dbReference type="NCBI Taxonomy" id="28116"/>
    <lineage>
        <taxon>Bacteria</taxon>
        <taxon>Pseudomonadati</taxon>
        <taxon>Bacteroidota</taxon>
        <taxon>Bacteroidia</taxon>
        <taxon>Bacteroidales</taxon>
        <taxon>Bacteroidaceae</taxon>
        <taxon>Bacteroides</taxon>
    </lineage>
</organism>